<name>A0A1C3ULZ6_9HYPH</name>
<evidence type="ECO:0000313" key="2">
    <source>
        <dbReference type="Proteomes" id="UP000186228"/>
    </source>
</evidence>
<protein>
    <submittedName>
        <fullName evidence="1">Uncharacterized protein</fullName>
    </submittedName>
</protein>
<dbReference type="AlphaFoldDB" id="A0A1C3ULZ6"/>
<dbReference type="Proteomes" id="UP000186228">
    <property type="component" value="Unassembled WGS sequence"/>
</dbReference>
<proteinExistence type="predicted"/>
<dbReference type="STRING" id="52131.GA0061100_102619"/>
<sequence>MASTLAPLPQLPVPIERIADPQTGRVNQNWYQYLKALDQHIREAEKRIAALGG</sequence>
<dbReference type="RefSeq" id="WP_159444769.1">
    <property type="nucleotide sequence ID" value="NZ_FMAC01000002.1"/>
</dbReference>
<keyword evidence="2" id="KW-1185">Reference proteome</keyword>
<organism evidence="1 2">
    <name type="scientific">Rhizobium hainanense</name>
    <dbReference type="NCBI Taxonomy" id="52131"/>
    <lineage>
        <taxon>Bacteria</taxon>
        <taxon>Pseudomonadati</taxon>
        <taxon>Pseudomonadota</taxon>
        <taxon>Alphaproteobacteria</taxon>
        <taxon>Hyphomicrobiales</taxon>
        <taxon>Rhizobiaceae</taxon>
        <taxon>Rhizobium/Agrobacterium group</taxon>
        <taxon>Rhizobium</taxon>
    </lineage>
</organism>
<dbReference type="OrthoDB" id="8390028at2"/>
<dbReference type="EMBL" id="FMAC01000002">
    <property type="protein sequence ID" value="SCB16513.1"/>
    <property type="molecule type" value="Genomic_DNA"/>
</dbReference>
<evidence type="ECO:0000313" key="1">
    <source>
        <dbReference type="EMBL" id="SCB16513.1"/>
    </source>
</evidence>
<reference evidence="2" key="1">
    <citation type="submission" date="2016-08" db="EMBL/GenBank/DDBJ databases">
        <authorList>
            <person name="Varghese N."/>
            <person name="Submissions Spin"/>
        </authorList>
    </citation>
    <scope>NUCLEOTIDE SEQUENCE [LARGE SCALE GENOMIC DNA]</scope>
    <source>
        <strain evidence="2">CCBAU 57015</strain>
    </source>
</reference>
<accession>A0A1C3ULZ6</accession>
<gene>
    <name evidence="1" type="ORF">GA0061100_102619</name>
</gene>